<dbReference type="EMBL" id="FMXQ01000010">
    <property type="protein sequence ID" value="SDB52741.1"/>
    <property type="molecule type" value="Genomic_DNA"/>
</dbReference>
<dbReference type="STRING" id="665467.SAMN02982931_04154"/>
<reference evidence="2 3" key="1">
    <citation type="submission" date="2016-10" db="EMBL/GenBank/DDBJ databases">
        <authorList>
            <person name="de Groot N.N."/>
        </authorList>
    </citation>
    <scope>NUCLEOTIDE SEQUENCE [LARGE SCALE GENOMIC DNA]</scope>
    <source>
        <strain evidence="2 3">ATCC 35022</strain>
    </source>
</reference>
<dbReference type="RefSeq" id="WP_175478556.1">
    <property type="nucleotide sequence ID" value="NZ_FMXQ01000010.1"/>
</dbReference>
<dbReference type="AlphaFoldDB" id="A0A1G6E5S7"/>
<keyword evidence="3" id="KW-1185">Reference proteome</keyword>
<dbReference type="Pfam" id="PF23876">
    <property type="entry name" value="DUF7230"/>
    <property type="match status" value="1"/>
</dbReference>
<evidence type="ECO:0000313" key="2">
    <source>
        <dbReference type="EMBL" id="SDB52741.1"/>
    </source>
</evidence>
<evidence type="ECO:0000256" key="1">
    <source>
        <dbReference type="SAM" id="MobiDB-lite"/>
    </source>
</evidence>
<protein>
    <submittedName>
        <fullName evidence="2">Uncharacterized protein</fullName>
    </submittedName>
</protein>
<sequence>MKKPKAPKTPKEGKPPRNPFARALRDPLYKPKVAKGKDEYRRTPKHPKPPETSDGDD</sequence>
<proteinExistence type="predicted"/>
<feature type="compositionally biased region" description="Basic and acidic residues" evidence="1">
    <location>
        <begin position="23"/>
        <end position="42"/>
    </location>
</feature>
<dbReference type="InterPro" id="IPR055654">
    <property type="entry name" value="DUF7230"/>
</dbReference>
<name>A0A1G6E5S7_9HYPH</name>
<feature type="region of interest" description="Disordered" evidence="1">
    <location>
        <begin position="1"/>
        <end position="57"/>
    </location>
</feature>
<organism evidence="2 3">
    <name type="scientific">Bauldia litoralis</name>
    <dbReference type="NCBI Taxonomy" id="665467"/>
    <lineage>
        <taxon>Bacteria</taxon>
        <taxon>Pseudomonadati</taxon>
        <taxon>Pseudomonadota</taxon>
        <taxon>Alphaproteobacteria</taxon>
        <taxon>Hyphomicrobiales</taxon>
        <taxon>Kaistiaceae</taxon>
        <taxon>Bauldia</taxon>
    </lineage>
</organism>
<accession>A0A1G6E5S7</accession>
<evidence type="ECO:0000313" key="3">
    <source>
        <dbReference type="Proteomes" id="UP000199071"/>
    </source>
</evidence>
<gene>
    <name evidence="2" type="ORF">SAMN02982931_04154</name>
</gene>
<dbReference type="Proteomes" id="UP000199071">
    <property type="component" value="Unassembled WGS sequence"/>
</dbReference>